<dbReference type="GeneID" id="107221978"/>
<comment type="similarity">
    <text evidence="1">Belongs to the GMC oxidoreductase family.</text>
</comment>
<dbReference type="Pfam" id="PF00732">
    <property type="entry name" value="GMC_oxred_N"/>
    <property type="match status" value="1"/>
</dbReference>
<evidence type="ECO:0000313" key="4">
    <source>
        <dbReference type="RefSeq" id="XP_046591837.1"/>
    </source>
</evidence>
<dbReference type="Gene3D" id="3.30.410.40">
    <property type="match status" value="1"/>
</dbReference>
<dbReference type="PANTHER" id="PTHR11552:SF188">
    <property type="entry name" value="NEITHER INACTIVATION NOR AFTERPOTENTIAL PROTEIN G"/>
    <property type="match status" value="1"/>
</dbReference>
<reference evidence="4" key="1">
    <citation type="submission" date="2025-08" db="UniProtKB">
        <authorList>
            <consortium name="RefSeq"/>
        </authorList>
    </citation>
    <scope>IDENTIFICATION</scope>
    <source>
        <tissue evidence="4">Thorax and Abdomen</tissue>
    </source>
</reference>
<name>A0ABM3FUZ4_NEOLC</name>
<evidence type="ECO:0000259" key="2">
    <source>
        <dbReference type="PROSITE" id="PS00624"/>
    </source>
</evidence>
<evidence type="ECO:0000256" key="1">
    <source>
        <dbReference type="ARBA" id="ARBA00010790"/>
    </source>
</evidence>
<organism evidence="3 4">
    <name type="scientific">Neodiprion lecontei</name>
    <name type="common">Redheaded pine sawfly</name>
    <dbReference type="NCBI Taxonomy" id="441921"/>
    <lineage>
        <taxon>Eukaryota</taxon>
        <taxon>Metazoa</taxon>
        <taxon>Ecdysozoa</taxon>
        <taxon>Arthropoda</taxon>
        <taxon>Hexapoda</taxon>
        <taxon>Insecta</taxon>
        <taxon>Pterygota</taxon>
        <taxon>Neoptera</taxon>
        <taxon>Endopterygota</taxon>
        <taxon>Hymenoptera</taxon>
        <taxon>Tenthredinoidea</taxon>
        <taxon>Diprionidae</taxon>
        <taxon>Diprioninae</taxon>
        <taxon>Neodiprion</taxon>
    </lineage>
</organism>
<dbReference type="PROSITE" id="PS00624">
    <property type="entry name" value="GMC_OXRED_2"/>
    <property type="match status" value="1"/>
</dbReference>
<dbReference type="PANTHER" id="PTHR11552">
    <property type="entry name" value="GLUCOSE-METHANOL-CHOLINE GMC OXIDOREDUCTASE"/>
    <property type="match status" value="1"/>
</dbReference>
<dbReference type="RefSeq" id="XP_046591837.1">
    <property type="nucleotide sequence ID" value="XM_046735881.1"/>
</dbReference>
<dbReference type="Pfam" id="PF05199">
    <property type="entry name" value="GMC_oxred_C"/>
    <property type="match status" value="1"/>
</dbReference>
<dbReference type="InterPro" id="IPR007867">
    <property type="entry name" value="GMC_OxRtase_C"/>
</dbReference>
<keyword evidence="3" id="KW-1185">Reference proteome</keyword>
<dbReference type="Proteomes" id="UP000829291">
    <property type="component" value="Chromosome 3"/>
</dbReference>
<sequence>MMMWNIFIFPIVCLTLSILYNYYYGTPINIVENPANNYDYIIVGAGTAGCVIASQLSKSGNASVLLIEAGGYFKWFSSVPLAAPLLQGTDANWAYQTKPQTFSSRGLRDQKQFVPRGKGLGGSGQVNYLLHSFGIPEDYANWPVGWSYADLLPYFKRTENAMVVTTVSVKEELARAFHNAGIEISRENTSLILARHTLKNGARWSSYNAYLNKAWDRENLHILINTFVTKIIFDKLTARAVQIQHQNGTMDQIKANREIILCGGAFNTPQLLLLSGIGPANELKKYRIPVVSHLEKVGENLFDHLNVPIYIGLKTPVSVTLNKLMSLSEIFKYYAFGSGLLASTAILGTGITGHSGIVFFGMGSADESLLKDIANYHTTVKTSTDFGRMFAFHPTFEHTQSVISFCGIQTFRAIFPSYANSKQEGFIYLANCLQPKSRGRVTLGSSHFSDPPIIDPRYLQNDYDVACTHKAINLAMDTLRTRQFMELGVTPHIPNLDECNHLKPDYSNLEFTNCLTRTAGLTSHHFGGTCQMGNRHDNRAVVDEYLRVIGVNGVRIVDASILPSPISGMPNSVIIAMAERAADIITKIK</sequence>
<proteinExistence type="inferred from homology"/>
<dbReference type="SUPFAM" id="SSF51905">
    <property type="entry name" value="FAD/NAD(P)-binding domain"/>
    <property type="match status" value="1"/>
</dbReference>
<dbReference type="SUPFAM" id="SSF54373">
    <property type="entry name" value="FAD-linked reductases, C-terminal domain"/>
    <property type="match status" value="1"/>
</dbReference>
<feature type="domain" description="Glucose-methanol-choline oxidoreductase N-terminal" evidence="2">
    <location>
        <begin position="264"/>
        <end position="278"/>
    </location>
</feature>
<evidence type="ECO:0000313" key="3">
    <source>
        <dbReference type="Proteomes" id="UP000829291"/>
    </source>
</evidence>
<dbReference type="InterPro" id="IPR000172">
    <property type="entry name" value="GMC_OxRdtase_N"/>
</dbReference>
<dbReference type="Gene3D" id="3.50.50.60">
    <property type="entry name" value="FAD/NAD(P)-binding domain"/>
    <property type="match status" value="2"/>
</dbReference>
<gene>
    <name evidence="4" type="primary">LOC107221978</name>
</gene>
<dbReference type="InterPro" id="IPR036188">
    <property type="entry name" value="FAD/NAD-bd_sf"/>
</dbReference>
<dbReference type="InterPro" id="IPR012132">
    <property type="entry name" value="GMC_OxRdtase"/>
</dbReference>
<protein>
    <submittedName>
        <fullName evidence="4">Neither inactivation nor afterpotential protein G isoform X1</fullName>
    </submittedName>
</protein>
<accession>A0ABM3FUZ4</accession>
<dbReference type="PIRSF" id="PIRSF000137">
    <property type="entry name" value="Alcohol_oxidase"/>
    <property type="match status" value="1"/>
</dbReference>